<dbReference type="InterPro" id="IPR002509">
    <property type="entry name" value="NODB_dom"/>
</dbReference>
<dbReference type="CDD" id="cd10951">
    <property type="entry name" value="CE4_ClCDA_like"/>
    <property type="match status" value="1"/>
</dbReference>
<feature type="signal peptide" evidence="13">
    <location>
        <begin position="1"/>
        <end position="18"/>
    </location>
</feature>
<dbReference type="PANTHER" id="PTHR46471">
    <property type="entry name" value="CHITIN DEACETYLASE"/>
    <property type="match status" value="1"/>
</dbReference>
<dbReference type="AlphaFoldDB" id="A0A067PYR2"/>
<evidence type="ECO:0000256" key="3">
    <source>
        <dbReference type="ARBA" id="ARBA00022475"/>
    </source>
</evidence>
<dbReference type="HOGENOM" id="CLU_021264_11_2_1"/>
<dbReference type="GO" id="GO:0016810">
    <property type="term" value="F:hydrolase activity, acting on carbon-nitrogen (but not peptide) bonds"/>
    <property type="evidence" value="ECO:0007669"/>
    <property type="project" value="InterPro"/>
</dbReference>
<evidence type="ECO:0000313" key="15">
    <source>
        <dbReference type="EMBL" id="KDQ59025.1"/>
    </source>
</evidence>
<reference evidence="16" key="1">
    <citation type="journal article" date="2014" name="Proc. Natl. Acad. Sci. U.S.A.">
        <title>Extensive sampling of basidiomycete genomes demonstrates inadequacy of the white-rot/brown-rot paradigm for wood decay fungi.</title>
        <authorList>
            <person name="Riley R."/>
            <person name="Salamov A.A."/>
            <person name="Brown D.W."/>
            <person name="Nagy L.G."/>
            <person name="Floudas D."/>
            <person name="Held B.W."/>
            <person name="Levasseur A."/>
            <person name="Lombard V."/>
            <person name="Morin E."/>
            <person name="Otillar R."/>
            <person name="Lindquist E.A."/>
            <person name="Sun H."/>
            <person name="LaButti K.M."/>
            <person name="Schmutz J."/>
            <person name="Jabbour D."/>
            <person name="Luo H."/>
            <person name="Baker S.E."/>
            <person name="Pisabarro A.G."/>
            <person name="Walton J.D."/>
            <person name="Blanchette R.A."/>
            <person name="Henrissat B."/>
            <person name="Martin F."/>
            <person name="Cullen D."/>
            <person name="Hibbett D.S."/>
            <person name="Grigoriev I.V."/>
        </authorList>
    </citation>
    <scope>NUCLEOTIDE SEQUENCE [LARGE SCALE GENOMIC DNA]</scope>
    <source>
        <strain evidence="16">MUCL 33604</strain>
    </source>
</reference>
<keyword evidence="9" id="KW-0119">Carbohydrate metabolism</keyword>
<gene>
    <name evidence="15" type="ORF">JAAARDRAFT_650700</name>
</gene>
<dbReference type="GO" id="GO:0071555">
    <property type="term" value="P:cell wall organization"/>
    <property type="evidence" value="ECO:0007669"/>
    <property type="project" value="UniProtKB-KW"/>
</dbReference>
<dbReference type="PANTHER" id="PTHR46471:SF2">
    <property type="entry name" value="CHITIN DEACETYLASE-RELATED"/>
    <property type="match status" value="1"/>
</dbReference>
<evidence type="ECO:0000313" key="16">
    <source>
        <dbReference type="Proteomes" id="UP000027265"/>
    </source>
</evidence>
<dbReference type="OrthoDB" id="2125469at2759"/>
<dbReference type="STRING" id="933084.A0A067PYR2"/>
<dbReference type="InterPro" id="IPR011330">
    <property type="entry name" value="Glyco_hydro/deAcase_b/a-brl"/>
</dbReference>
<keyword evidence="10" id="KW-0449">Lipoprotein</keyword>
<dbReference type="GO" id="GO:0046872">
    <property type="term" value="F:metal ion binding"/>
    <property type="evidence" value="ECO:0007669"/>
    <property type="project" value="UniProtKB-KW"/>
</dbReference>
<evidence type="ECO:0000256" key="4">
    <source>
        <dbReference type="ARBA" id="ARBA00022622"/>
    </source>
</evidence>
<accession>A0A067PYR2</accession>
<organism evidence="15 16">
    <name type="scientific">Jaapia argillacea MUCL 33604</name>
    <dbReference type="NCBI Taxonomy" id="933084"/>
    <lineage>
        <taxon>Eukaryota</taxon>
        <taxon>Fungi</taxon>
        <taxon>Dikarya</taxon>
        <taxon>Basidiomycota</taxon>
        <taxon>Agaricomycotina</taxon>
        <taxon>Agaricomycetes</taxon>
        <taxon>Agaricomycetidae</taxon>
        <taxon>Jaapiales</taxon>
        <taxon>Jaapiaceae</taxon>
        <taxon>Jaapia</taxon>
    </lineage>
</organism>
<evidence type="ECO:0000256" key="6">
    <source>
        <dbReference type="ARBA" id="ARBA00022729"/>
    </source>
</evidence>
<dbReference type="EMBL" id="KL197716">
    <property type="protein sequence ID" value="KDQ59025.1"/>
    <property type="molecule type" value="Genomic_DNA"/>
</dbReference>
<dbReference type="GO" id="GO:0005975">
    <property type="term" value="P:carbohydrate metabolic process"/>
    <property type="evidence" value="ECO:0007669"/>
    <property type="project" value="InterPro"/>
</dbReference>
<feature type="chain" id="PRO_5001643605" evidence="13">
    <location>
        <begin position="19"/>
        <end position="270"/>
    </location>
</feature>
<dbReference type="GO" id="GO:0098552">
    <property type="term" value="C:side of membrane"/>
    <property type="evidence" value="ECO:0007669"/>
    <property type="project" value="UniProtKB-KW"/>
</dbReference>
<keyword evidence="6 13" id="KW-0732">Signal</keyword>
<feature type="domain" description="NodB homology" evidence="14">
    <location>
        <begin position="42"/>
        <end position="227"/>
    </location>
</feature>
<evidence type="ECO:0000256" key="12">
    <source>
        <dbReference type="SAM" id="MobiDB-lite"/>
    </source>
</evidence>
<keyword evidence="16" id="KW-1185">Reference proteome</keyword>
<evidence type="ECO:0000256" key="1">
    <source>
        <dbReference type="ARBA" id="ARBA00001941"/>
    </source>
</evidence>
<dbReference type="PROSITE" id="PS51677">
    <property type="entry name" value="NODB"/>
    <property type="match status" value="1"/>
</dbReference>
<dbReference type="GO" id="GO:0005886">
    <property type="term" value="C:plasma membrane"/>
    <property type="evidence" value="ECO:0007669"/>
    <property type="project" value="UniProtKB-SubCell"/>
</dbReference>
<protein>
    <submittedName>
        <fullName evidence="15">Carbohydrate esterase family 4 protein</fullName>
    </submittedName>
</protein>
<dbReference type="Gene3D" id="3.20.20.370">
    <property type="entry name" value="Glycoside hydrolase/deacetylase"/>
    <property type="match status" value="1"/>
</dbReference>
<comment type="cofactor">
    <cofactor evidence="1">
        <name>Co(2+)</name>
        <dbReference type="ChEBI" id="CHEBI:48828"/>
    </cofactor>
</comment>
<dbReference type="Proteomes" id="UP000027265">
    <property type="component" value="Unassembled WGS sequence"/>
</dbReference>
<evidence type="ECO:0000256" key="9">
    <source>
        <dbReference type="ARBA" id="ARBA00023277"/>
    </source>
</evidence>
<dbReference type="InParanoid" id="A0A067PYR2"/>
<evidence type="ECO:0000256" key="5">
    <source>
        <dbReference type="ARBA" id="ARBA00022723"/>
    </source>
</evidence>
<keyword evidence="8" id="KW-0472">Membrane</keyword>
<proteinExistence type="predicted"/>
<sequence>MRFTSFAVVCAAVTAVCAAPSLQPTKRQTAAATVYSSCVTPNTVALTFDDGVYIYEKNISDMLVQNQIKGTFFVNGNNWACIYDTDMVANIQNTFAAGHQVAAHTWSHPDLTTLTEDDITSEFEQIETALNKILGIQPAMMRPPYGNYNPTVQSVAAARNQTVIVWDFDDGDSEGATVAASEAAYDAIIAKKPSTIMSLNHETYQTTAQDVLPYAIAALKKAGYTFATVSECLGIPAYQWTTSPGTPDASWTCANSTQPGPGRREVYHRR</sequence>
<keyword evidence="5" id="KW-0479">Metal-binding</keyword>
<keyword evidence="3" id="KW-1003">Cell membrane</keyword>
<comment type="subcellular location">
    <subcellularLocation>
        <location evidence="2">Cell membrane</location>
        <topology evidence="2">Lipid-anchor</topology>
        <topology evidence="2">GPI-anchor</topology>
    </subcellularLocation>
</comment>
<evidence type="ECO:0000256" key="10">
    <source>
        <dbReference type="ARBA" id="ARBA00023288"/>
    </source>
</evidence>
<dbReference type="SUPFAM" id="SSF88713">
    <property type="entry name" value="Glycoside hydrolase/deacetylase"/>
    <property type="match status" value="1"/>
</dbReference>
<evidence type="ECO:0000256" key="13">
    <source>
        <dbReference type="SAM" id="SignalP"/>
    </source>
</evidence>
<feature type="region of interest" description="Disordered" evidence="12">
    <location>
        <begin position="246"/>
        <end position="270"/>
    </location>
</feature>
<keyword evidence="4" id="KW-0325">Glycoprotein</keyword>
<evidence type="ECO:0000256" key="2">
    <source>
        <dbReference type="ARBA" id="ARBA00004609"/>
    </source>
</evidence>
<dbReference type="Pfam" id="PF01522">
    <property type="entry name" value="Polysacc_deac_1"/>
    <property type="match status" value="1"/>
</dbReference>
<name>A0A067PYR2_9AGAM</name>
<evidence type="ECO:0000256" key="7">
    <source>
        <dbReference type="ARBA" id="ARBA00022801"/>
    </source>
</evidence>
<keyword evidence="7" id="KW-0378">Hydrolase</keyword>
<keyword evidence="4" id="KW-0336">GPI-anchor</keyword>
<keyword evidence="11" id="KW-0961">Cell wall biogenesis/degradation</keyword>
<evidence type="ECO:0000259" key="14">
    <source>
        <dbReference type="PROSITE" id="PS51677"/>
    </source>
</evidence>
<evidence type="ECO:0000256" key="11">
    <source>
        <dbReference type="ARBA" id="ARBA00023316"/>
    </source>
</evidence>
<evidence type="ECO:0000256" key="8">
    <source>
        <dbReference type="ARBA" id="ARBA00023136"/>
    </source>
</evidence>